<dbReference type="RefSeq" id="WP_072726814.1">
    <property type="nucleotide sequence ID" value="NZ_BDIS01000026.1"/>
</dbReference>
<name>A0A261FNY6_9BIFI</name>
<dbReference type="Proteomes" id="UP000216352">
    <property type="component" value="Unassembled WGS sequence"/>
</dbReference>
<evidence type="ECO:0000313" key="2">
    <source>
        <dbReference type="Proteomes" id="UP000216352"/>
    </source>
</evidence>
<dbReference type="OrthoDB" id="3232849at2"/>
<dbReference type="EMBL" id="MWWX01000016">
    <property type="protein sequence ID" value="OZG60536.1"/>
    <property type="molecule type" value="Genomic_DNA"/>
</dbReference>
<sequence>MEVKERVEALRDASAAGARIGLTELARSNAWRAKLAEQGALEIVDRVDPTAYLLSVDAMNELLDTINALESELERATLQMMFVADGERERNWESGAELEQGALDYLHRNAEAIQDILSEARDERHQ</sequence>
<accession>A0A261FNY6</accession>
<evidence type="ECO:0000313" key="1">
    <source>
        <dbReference type="EMBL" id="OZG60536.1"/>
    </source>
</evidence>
<dbReference type="STRING" id="1603886.GCA_001895165_01969"/>
<comment type="caution">
    <text evidence="1">The sequence shown here is derived from an EMBL/GenBank/DDBJ whole genome shotgun (WGS) entry which is preliminary data.</text>
</comment>
<keyword evidence="2" id="KW-1185">Reference proteome</keyword>
<reference evidence="1 2" key="1">
    <citation type="journal article" date="2017" name="BMC Genomics">
        <title>Comparative genomic and phylogenomic analyses of the Bifidobacteriaceae family.</title>
        <authorList>
            <person name="Lugli G.A."/>
            <person name="Milani C."/>
            <person name="Turroni F."/>
            <person name="Duranti S."/>
            <person name="Mancabelli L."/>
            <person name="Mangifesta M."/>
            <person name="Ferrario C."/>
            <person name="Modesto M."/>
            <person name="Mattarelli P."/>
            <person name="Jiri K."/>
            <person name="van Sinderen D."/>
            <person name="Ventura M."/>
        </authorList>
    </citation>
    <scope>NUCLEOTIDE SEQUENCE [LARGE SCALE GENOMIC DNA]</scope>
    <source>
        <strain evidence="1 2">DSM 28807</strain>
    </source>
</reference>
<dbReference type="AlphaFoldDB" id="A0A261FNY6"/>
<protein>
    <submittedName>
        <fullName evidence="1">Uncharacterized protein</fullName>
    </submittedName>
</protein>
<gene>
    <name evidence="1" type="ORF">BLEM_1837</name>
</gene>
<proteinExistence type="predicted"/>
<organism evidence="1 2">
    <name type="scientific">Bifidobacterium lemurum</name>
    <dbReference type="NCBI Taxonomy" id="1603886"/>
    <lineage>
        <taxon>Bacteria</taxon>
        <taxon>Bacillati</taxon>
        <taxon>Actinomycetota</taxon>
        <taxon>Actinomycetes</taxon>
        <taxon>Bifidobacteriales</taxon>
        <taxon>Bifidobacteriaceae</taxon>
        <taxon>Bifidobacterium</taxon>
    </lineage>
</organism>